<dbReference type="PROSITE" id="PS00092">
    <property type="entry name" value="N6_MTASE"/>
    <property type="match status" value="1"/>
</dbReference>
<keyword evidence="2" id="KW-0808">Transferase</keyword>
<keyword evidence="1" id="KW-0489">Methyltransferase</keyword>
<evidence type="ECO:0000313" key="5">
    <source>
        <dbReference type="Proteomes" id="UP001500653"/>
    </source>
</evidence>
<evidence type="ECO:0000256" key="1">
    <source>
        <dbReference type="ARBA" id="ARBA00022603"/>
    </source>
</evidence>
<dbReference type="EMBL" id="BAAALN010000006">
    <property type="protein sequence ID" value="GAA1240685.1"/>
    <property type="molecule type" value="Genomic_DNA"/>
</dbReference>
<dbReference type="PIRSF" id="PIRSF004553">
    <property type="entry name" value="CHP00095"/>
    <property type="match status" value="1"/>
</dbReference>
<reference evidence="5" key="1">
    <citation type="journal article" date="2019" name="Int. J. Syst. Evol. Microbiol.">
        <title>The Global Catalogue of Microorganisms (GCM) 10K type strain sequencing project: providing services to taxonomists for standard genome sequencing and annotation.</title>
        <authorList>
            <consortium name="The Broad Institute Genomics Platform"/>
            <consortium name="The Broad Institute Genome Sequencing Center for Infectious Disease"/>
            <person name="Wu L."/>
            <person name="Ma J."/>
        </authorList>
    </citation>
    <scope>NUCLEOTIDE SEQUENCE [LARGE SCALE GENOMIC DNA]</scope>
    <source>
        <strain evidence="5">JCM 13023</strain>
    </source>
</reference>
<organism evidence="4 5">
    <name type="scientific">Prauserella halophila</name>
    <dbReference type="NCBI Taxonomy" id="185641"/>
    <lineage>
        <taxon>Bacteria</taxon>
        <taxon>Bacillati</taxon>
        <taxon>Actinomycetota</taxon>
        <taxon>Actinomycetes</taxon>
        <taxon>Pseudonocardiales</taxon>
        <taxon>Pseudonocardiaceae</taxon>
        <taxon>Prauserella</taxon>
    </lineage>
</organism>
<dbReference type="InterPro" id="IPR002052">
    <property type="entry name" value="DNA_methylase_N6_adenine_CS"/>
</dbReference>
<feature type="compositionally biased region" description="Basic and acidic residues" evidence="3">
    <location>
        <begin position="193"/>
        <end position="202"/>
    </location>
</feature>
<comment type="caution">
    <text evidence="4">The sequence shown here is derived from an EMBL/GenBank/DDBJ whole genome shotgun (WGS) entry which is preliminary data.</text>
</comment>
<accession>A0ABP4GW41</accession>
<evidence type="ECO:0000256" key="3">
    <source>
        <dbReference type="SAM" id="MobiDB-lite"/>
    </source>
</evidence>
<dbReference type="Proteomes" id="UP001500653">
    <property type="component" value="Unassembled WGS sequence"/>
</dbReference>
<feature type="region of interest" description="Disordered" evidence="3">
    <location>
        <begin position="182"/>
        <end position="202"/>
    </location>
</feature>
<gene>
    <name evidence="4" type="primary">rsmD</name>
    <name evidence="4" type="ORF">GCM10009676_27060</name>
</gene>
<proteinExistence type="predicted"/>
<protein>
    <submittedName>
        <fullName evidence="4">16S rRNA (Guanine(966)-N(2))-methyltransferase RsmD</fullName>
    </submittedName>
</protein>
<sequence>MTRIVAGRAGGRTLRVPPRTTRPTSERVREALFNSLETAGDLDEARVLDLYAGSGALGLEALSRGAADALFVESDRRAAEVLRANLAAVGLGGRVRHAAVEAVVAERGREPFDVVLVDPPYALAGTALAGVLTGLVGGGWLADRALVVVERAVRDGAPDWPAGLAPLRTKRYGGAALFRAEADADTPDADTEAAERTVGDGD</sequence>
<evidence type="ECO:0000256" key="2">
    <source>
        <dbReference type="ARBA" id="ARBA00022679"/>
    </source>
</evidence>
<dbReference type="InterPro" id="IPR004398">
    <property type="entry name" value="RNA_MeTrfase_RsmD"/>
</dbReference>
<dbReference type="CDD" id="cd02440">
    <property type="entry name" value="AdoMet_MTases"/>
    <property type="match status" value="1"/>
</dbReference>
<feature type="compositionally biased region" description="Acidic residues" evidence="3">
    <location>
        <begin position="183"/>
        <end position="192"/>
    </location>
</feature>
<dbReference type="SUPFAM" id="SSF53335">
    <property type="entry name" value="S-adenosyl-L-methionine-dependent methyltransferases"/>
    <property type="match status" value="1"/>
</dbReference>
<feature type="compositionally biased region" description="Low complexity" evidence="3">
    <location>
        <begin position="12"/>
        <end position="22"/>
    </location>
</feature>
<dbReference type="Pfam" id="PF03602">
    <property type="entry name" value="Cons_hypoth95"/>
    <property type="match status" value="1"/>
</dbReference>
<evidence type="ECO:0000313" key="4">
    <source>
        <dbReference type="EMBL" id="GAA1240685.1"/>
    </source>
</evidence>
<feature type="region of interest" description="Disordered" evidence="3">
    <location>
        <begin position="1"/>
        <end position="22"/>
    </location>
</feature>
<dbReference type="PANTHER" id="PTHR43542:SF1">
    <property type="entry name" value="METHYLTRANSFERASE"/>
    <property type="match status" value="1"/>
</dbReference>
<dbReference type="NCBIfam" id="TIGR00095">
    <property type="entry name" value="16S rRNA (guanine(966)-N(2))-methyltransferase RsmD"/>
    <property type="match status" value="1"/>
</dbReference>
<dbReference type="InterPro" id="IPR029063">
    <property type="entry name" value="SAM-dependent_MTases_sf"/>
</dbReference>
<dbReference type="Gene3D" id="3.40.50.150">
    <property type="entry name" value="Vaccinia Virus protein VP39"/>
    <property type="match status" value="1"/>
</dbReference>
<name>A0ABP4GW41_9PSEU</name>
<dbReference type="PANTHER" id="PTHR43542">
    <property type="entry name" value="METHYLTRANSFERASE"/>
    <property type="match status" value="1"/>
</dbReference>
<keyword evidence="5" id="KW-1185">Reference proteome</keyword>
<dbReference type="RefSeq" id="WP_253862525.1">
    <property type="nucleotide sequence ID" value="NZ_BAAALN010000006.1"/>
</dbReference>